<name>A0A4Z0BNE7_9BURK</name>
<dbReference type="InterPro" id="IPR025286">
    <property type="entry name" value="MOFRL_assoc_dom"/>
</dbReference>
<dbReference type="PANTHER" id="PTHR12227">
    <property type="entry name" value="GLYCERATE KINASE"/>
    <property type="match status" value="1"/>
</dbReference>
<gene>
    <name evidence="3" type="ORF">EZ242_12515</name>
</gene>
<dbReference type="GO" id="GO:0008887">
    <property type="term" value="F:glycerate kinase activity"/>
    <property type="evidence" value="ECO:0007669"/>
    <property type="project" value="InterPro"/>
</dbReference>
<dbReference type="Gene3D" id="3.40.1480.10">
    <property type="entry name" value="MOFRL domain"/>
    <property type="match status" value="1"/>
</dbReference>
<dbReference type="InterPro" id="IPR037035">
    <property type="entry name" value="GK-like_C_sf"/>
</dbReference>
<evidence type="ECO:0000259" key="1">
    <source>
        <dbReference type="Pfam" id="PF05161"/>
    </source>
</evidence>
<dbReference type="InterPro" id="IPR039760">
    <property type="entry name" value="MOFRL_protein"/>
</dbReference>
<feature type="domain" description="MOFRL-associated" evidence="2">
    <location>
        <begin position="17"/>
        <end position="236"/>
    </location>
</feature>
<keyword evidence="3" id="KW-0418">Kinase</keyword>
<evidence type="ECO:0000313" key="4">
    <source>
        <dbReference type="Proteomes" id="UP000297564"/>
    </source>
</evidence>
<protein>
    <submittedName>
        <fullName evidence="3">Glycerate kinase</fullName>
    </submittedName>
</protein>
<reference evidence="3 4" key="1">
    <citation type="submission" date="2019-03" db="EMBL/GenBank/DDBJ databases">
        <title>Ramlibacter rhizophilus CCTCC AB2015357, whole genome shotgun sequence.</title>
        <authorList>
            <person name="Zhang X."/>
            <person name="Feng G."/>
            <person name="Zhu H."/>
        </authorList>
    </citation>
    <scope>NUCLEOTIDE SEQUENCE [LARGE SCALE GENOMIC DNA]</scope>
    <source>
        <strain evidence="3 4">CCTCC AB2015357</strain>
    </source>
</reference>
<proteinExistence type="predicted"/>
<dbReference type="GO" id="GO:0005737">
    <property type="term" value="C:cytoplasm"/>
    <property type="evidence" value="ECO:0007669"/>
    <property type="project" value="TreeGrafter"/>
</dbReference>
<comment type="caution">
    <text evidence="3">The sequence shown here is derived from an EMBL/GenBank/DDBJ whole genome shotgun (WGS) entry which is preliminary data.</text>
</comment>
<dbReference type="Gene3D" id="3.40.50.10180">
    <property type="entry name" value="Glycerate kinase, MOFRL-like N-terminal domain"/>
    <property type="match status" value="1"/>
</dbReference>
<evidence type="ECO:0000313" key="3">
    <source>
        <dbReference type="EMBL" id="TFY99949.1"/>
    </source>
</evidence>
<dbReference type="FunFam" id="3.40.1480.10:FF:000002">
    <property type="entry name" value="Glycerate kinase"/>
    <property type="match status" value="1"/>
</dbReference>
<keyword evidence="3" id="KW-0808">Transferase</keyword>
<dbReference type="OrthoDB" id="9766552at2"/>
<dbReference type="InterPro" id="IPR007835">
    <property type="entry name" value="MOFRL"/>
</dbReference>
<feature type="domain" description="MOFRL" evidence="1">
    <location>
        <begin position="314"/>
        <end position="418"/>
    </location>
</feature>
<accession>A0A4Z0BNE7</accession>
<dbReference type="SUPFAM" id="SSF82544">
    <property type="entry name" value="GckA/TtuD-like"/>
    <property type="match status" value="1"/>
</dbReference>
<dbReference type="PANTHER" id="PTHR12227:SF0">
    <property type="entry name" value="GLYCERATE KINASE"/>
    <property type="match status" value="1"/>
</dbReference>
<keyword evidence="4" id="KW-1185">Reference proteome</keyword>
<dbReference type="EMBL" id="SMLL01000004">
    <property type="protein sequence ID" value="TFY99949.1"/>
    <property type="molecule type" value="Genomic_DNA"/>
</dbReference>
<dbReference type="InterPro" id="IPR038614">
    <property type="entry name" value="GK_N_sf"/>
</dbReference>
<dbReference type="Proteomes" id="UP000297564">
    <property type="component" value="Unassembled WGS sequence"/>
</dbReference>
<evidence type="ECO:0000259" key="2">
    <source>
        <dbReference type="Pfam" id="PF13660"/>
    </source>
</evidence>
<dbReference type="Pfam" id="PF05161">
    <property type="entry name" value="MOFRL"/>
    <property type="match status" value="1"/>
</dbReference>
<dbReference type="RefSeq" id="WP_135285491.1">
    <property type="nucleotide sequence ID" value="NZ_SMLL01000004.1"/>
</dbReference>
<dbReference type="AlphaFoldDB" id="A0A4Z0BNE7"/>
<organism evidence="3 4">
    <name type="scientific">Ramlibacter rhizophilus</name>
    <dbReference type="NCBI Taxonomy" id="1781167"/>
    <lineage>
        <taxon>Bacteria</taxon>
        <taxon>Pseudomonadati</taxon>
        <taxon>Pseudomonadota</taxon>
        <taxon>Betaproteobacteria</taxon>
        <taxon>Burkholderiales</taxon>
        <taxon>Comamonadaceae</taxon>
        <taxon>Ramlibacter</taxon>
    </lineage>
</organism>
<sequence>MTTHFTSLTPEAGRELLRGLFAQALDAVDPLQAVPRHLPPRPRGRTVVVGAGKAAARMALALERAWDGPLSGLVVTRYGHGEPCERIEVVEAGHPVPDEAGLQAAQRIRALVTGLGPDDLVVALISGGGSSLLTAPADGVSLADKRALTTSLLRSGADIHEMNCVRKHLSTLKGGRLAQAAGAAAVWTLVVSDVPGDDPRTVASGPTLPDDSTAADALDILARYGITPPPSIRRVLVSPPAPAVGSAAGPRECRVIATAQSALEAAAQAARSQGLNALILGNAIEGEARQVGRVHAGMARQVAGFAQPLAAPAVLLSGGETTVTVSGNGRGGRNAEFLLGEVIGLAGHARIWGLAADTDGIDGSQSNAGAVFGPDSWQRGLAAGLSAPQFLARNDAYSWFEALGDLVVTGPTRTNVNDFRATLIV</sequence>
<dbReference type="Pfam" id="PF13660">
    <property type="entry name" value="DUF4147"/>
    <property type="match status" value="1"/>
</dbReference>